<accession>A0ABR9AGX4</accession>
<gene>
    <name evidence="1" type="ORF">IFO69_04360</name>
</gene>
<dbReference type="Proteomes" id="UP000647133">
    <property type="component" value="Unassembled WGS sequence"/>
</dbReference>
<keyword evidence="2" id="KW-1185">Reference proteome</keyword>
<dbReference type="RefSeq" id="WP_192008666.1">
    <property type="nucleotide sequence ID" value="NZ_JACYTQ010000001.1"/>
</dbReference>
<comment type="caution">
    <text evidence="1">The sequence shown here is derived from an EMBL/GenBank/DDBJ whole genome shotgun (WGS) entry which is preliminary data.</text>
</comment>
<protein>
    <submittedName>
        <fullName evidence="1">Uncharacterized protein</fullName>
    </submittedName>
</protein>
<proteinExistence type="predicted"/>
<evidence type="ECO:0000313" key="2">
    <source>
        <dbReference type="Proteomes" id="UP000647133"/>
    </source>
</evidence>
<organism evidence="1 2">
    <name type="scientific">Echinicola arenosa</name>
    <dbReference type="NCBI Taxonomy" id="2774144"/>
    <lineage>
        <taxon>Bacteria</taxon>
        <taxon>Pseudomonadati</taxon>
        <taxon>Bacteroidota</taxon>
        <taxon>Cytophagia</taxon>
        <taxon>Cytophagales</taxon>
        <taxon>Cyclobacteriaceae</taxon>
        <taxon>Echinicola</taxon>
    </lineage>
</organism>
<reference evidence="1 2" key="1">
    <citation type="submission" date="2020-09" db="EMBL/GenBank/DDBJ databases">
        <title>Echinicola sp. CAU 1574 isolated from sand of Sido Beach.</title>
        <authorList>
            <person name="Kim W."/>
        </authorList>
    </citation>
    <scope>NUCLEOTIDE SEQUENCE [LARGE SCALE GENOMIC DNA]</scope>
    <source>
        <strain evidence="1 2">CAU 1574</strain>
    </source>
</reference>
<evidence type="ECO:0000313" key="1">
    <source>
        <dbReference type="EMBL" id="MBD8487975.1"/>
    </source>
</evidence>
<name>A0ABR9AGX4_9BACT</name>
<dbReference type="EMBL" id="JACYTQ010000001">
    <property type="protein sequence ID" value="MBD8487975.1"/>
    <property type="molecule type" value="Genomic_DNA"/>
</dbReference>
<sequence>MSSKIVLIVLGLFIVIAVMTLRPVPVVEEENALVEKGIVSYIFESQSNDIIFKLHENDKIFYINRGTKAGLDAHVLRKKLIGHEVILKYPKYWTPLDWDSNLRHLSKVEMGNEIVFNEFKN</sequence>